<proteinExistence type="predicted"/>
<evidence type="ECO:0000313" key="3">
    <source>
        <dbReference type="Proteomes" id="UP000216533"/>
    </source>
</evidence>
<dbReference type="Proteomes" id="UP000216533">
    <property type="component" value="Unassembled WGS sequence"/>
</dbReference>
<keyword evidence="1" id="KW-1133">Transmembrane helix</keyword>
<dbReference type="AlphaFoldDB" id="A0A255E8X5"/>
<name>A0A255E8X5_9ACTN</name>
<evidence type="ECO:0000256" key="1">
    <source>
        <dbReference type="SAM" id="Phobius"/>
    </source>
</evidence>
<reference evidence="2 3" key="1">
    <citation type="submission" date="2017-07" db="EMBL/GenBank/DDBJ databases">
        <title>Draft whole genome sequences of clinical Proprionibacteriaceae strains.</title>
        <authorList>
            <person name="Bernier A.-M."/>
            <person name="Bernard K."/>
            <person name="Domingo M.-C."/>
        </authorList>
    </citation>
    <scope>NUCLEOTIDE SEQUENCE [LARGE SCALE GENOMIC DNA]</scope>
    <source>
        <strain evidence="2 3">NML 160184</strain>
    </source>
</reference>
<keyword evidence="1" id="KW-0472">Membrane</keyword>
<dbReference type="EMBL" id="NMVI01000015">
    <property type="protein sequence ID" value="OYN87966.1"/>
    <property type="molecule type" value="Genomic_DNA"/>
</dbReference>
<sequence>MNASPASPREVDSRDDGADPELEHLLLEDAVRRQAWRITAIVAGSLVVLVGLVWVLGGFRPADEAVGRAYASGETVELQRWEITVGEAWIEETYNGIQLVVSLDVLLTDEASEHLDAGLVTIQTEDGTVLEDARVRREARTGSFGPDIPEAGQLTVDVPEAPQRIRVVIRDETTSESLLSRSSSWTLGDVVGHVNLPVRPL</sequence>
<gene>
    <name evidence="2" type="ORF">CGZ92_06830</name>
</gene>
<protein>
    <submittedName>
        <fullName evidence="2">Uncharacterized protein</fullName>
    </submittedName>
</protein>
<evidence type="ECO:0000313" key="2">
    <source>
        <dbReference type="EMBL" id="OYN87966.1"/>
    </source>
</evidence>
<dbReference type="RefSeq" id="WP_094450631.1">
    <property type="nucleotide sequence ID" value="NZ_NMVI01000015.1"/>
</dbReference>
<comment type="caution">
    <text evidence="2">The sequence shown here is derived from an EMBL/GenBank/DDBJ whole genome shotgun (WGS) entry which is preliminary data.</text>
</comment>
<organism evidence="2 3">
    <name type="scientific">Parenemella sanctibonifatiensis</name>
    <dbReference type="NCBI Taxonomy" id="2016505"/>
    <lineage>
        <taxon>Bacteria</taxon>
        <taxon>Bacillati</taxon>
        <taxon>Actinomycetota</taxon>
        <taxon>Actinomycetes</taxon>
        <taxon>Propionibacteriales</taxon>
        <taxon>Propionibacteriaceae</taxon>
        <taxon>Parenemella</taxon>
    </lineage>
</organism>
<feature type="transmembrane region" description="Helical" evidence="1">
    <location>
        <begin position="35"/>
        <end position="59"/>
    </location>
</feature>
<accession>A0A255E8X5</accession>
<keyword evidence="1" id="KW-0812">Transmembrane</keyword>